<organism evidence="2">
    <name type="scientific">bioreactor metagenome</name>
    <dbReference type="NCBI Taxonomy" id="1076179"/>
    <lineage>
        <taxon>unclassified sequences</taxon>
        <taxon>metagenomes</taxon>
        <taxon>ecological metagenomes</taxon>
    </lineage>
</organism>
<keyword evidence="1" id="KW-0472">Membrane</keyword>
<feature type="transmembrane region" description="Helical" evidence="1">
    <location>
        <begin position="106"/>
        <end position="129"/>
    </location>
</feature>
<feature type="transmembrane region" description="Helical" evidence="1">
    <location>
        <begin position="141"/>
        <end position="165"/>
    </location>
</feature>
<feature type="transmembrane region" description="Helical" evidence="1">
    <location>
        <begin position="61"/>
        <end position="79"/>
    </location>
</feature>
<name>A0A644SMT9_9ZZZZ</name>
<feature type="transmembrane region" description="Helical" evidence="1">
    <location>
        <begin position="31"/>
        <end position="49"/>
    </location>
</feature>
<evidence type="ECO:0000313" key="2">
    <source>
        <dbReference type="EMBL" id="MPL55906.1"/>
    </source>
</evidence>
<comment type="caution">
    <text evidence="2">The sequence shown here is derived from an EMBL/GenBank/DDBJ whole genome shotgun (WGS) entry which is preliminary data.</text>
</comment>
<dbReference type="AlphaFoldDB" id="A0A644SMT9"/>
<accession>A0A644SMT9</accession>
<keyword evidence="1" id="KW-1133">Transmembrane helix</keyword>
<evidence type="ECO:0000256" key="1">
    <source>
        <dbReference type="SAM" id="Phobius"/>
    </source>
</evidence>
<protein>
    <submittedName>
        <fullName evidence="2">Uncharacterized protein</fullName>
    </submittedName>
</protein>
<keyword evidence="1" id="KW-0812">Transmembrane</keyword>
<dbReference type="EMBL" id="VSSQ01000002">
    <property type="protein sequence ID" value="MPL55906.1"/>
    <property type="molecule type" value="Genomic_DNA"/>
</dbReference>
<gene>
    <name evidence="2" type="ORF">SDC9_01388</name>
</gene>
<reference evidence="2" key="1">
    <citation type="submission" date="2019-08" db="EMBL/GenBank/DDBJ databases">
        <authorList>
            <person name="Kucharzyk K."/>
            <person name="Murdoch R.W."/>
            <person name="Higgins S."/>
            <person name="Loffler F."/>
        </authorList>
    </citation>
    <scope>NUCLEOTIDE SEQUENCE</scope>
</reference>
<sequence>MNKEKIIVLIVLSLIPNFVFANAGSPMMWFGILHLLWINAIIGIYESNIITSKFNIENRKWLIIMANYISMFIGLYYIAPHFSEINGNVDFWGGKTRLGEYKLKGFIFGMLFSFFATLLIEFPFYLLAIKQKINGWKLIKPFLMANLITNITMFLIYFLIVLFGAKWN</sequence>
<proteinExistence type="predicted"/>